<dbReference type="Proteomes" id="UP000759537">
    <property type="component" value="Unassembled WGS sequence"/>
</dbReference>
<dbReference type="SUPFAM" id="SSF51735">
    <property type="entry name" value="NAD(P)-binding Rossmann-fold domains"/>
    <property type="match status" value="1"/>
</dbReference>
<dbReference type="OrthoDB" id="1933717at2759"/>
<reference evidence="1" key="1">
    <citation type="submission" date="2019-10" db="EMBL/GenBank/DDBJ databases">
        <authorList>
            <consortium name="DOE Joint Genome Institute"/>
            <person name="Kuo A."/>
            <person name="Miyauchi S."/>
            <person name="Kiss E."/>
            <person name="Drula E."/>
            <person name="Kohler A."/>
            <person name="Sanchez-Garcia M."/>
            <person name="Andreopoulos B."/>
            <person name="Barry K.W."/>
            <person name="Bonito G."/>
            <person name="Buee M."/>
            <person name="Carver A."/>
            <person name="Chen C."/>
            <person name="Cichocki N."/>
            <person name="Clum A."/>
            <person name="Culley D."/>
            <person name="Crous P.W."/>
            <person name="Fauchery L."/>
            <person name="Girlanda M."/>
            <person name="Hayes R."/>
            <person name="Keri Z."/>
            <person name="LaButti K."/>
            <person name="Lipzen A."/>
            <person name="Lombard V."/>
            <person name="Magnuson J."/>
            <person name="Maillard F."/>
            <person name="Morin E."/>
            <person name="Murat C."/>
            <person name="Nolan M."/>
            <person name="Ohm R."/>
            <person name="Pangilinan J."/>
            <person name="Pereira M."/>
            <person name="Perotto S."/>
            <person name="Peter M."/>
            <person name="Riley R."/>
            <person name="Sitrit Y."/>
            <person name="Stielow B."/>
            <person name="Szollosi G."/>
            <person name="Zifcakova L."/>
            <person name="Stursova M."/>
            <person name="Spatafora J.W."/>
            <person name="Tedersoo L."/>
            <person name="Vaario L.-M."/>
            <person name="Yamada A."/>
            <person name="Yan M."/>
            <person name="Wang P."/>
            <person name="Xu J."/>
            <person name="Bruns T."/>
            <person name="Baldrian P."/>
            <person name="Vilgalys R."/>
            <person name="Henrissat B."/>
            <person name="Grigoriev I.V."/>
            <person name="Hibbett D."/>
            <person name="Nagy L.G."/>
            <person name="Martin F.M."/>
        </authorList>
    </citation>
    <scope>NUCLEOTIDE SEQUENCE</scope>
    <source>
        <strain evidence="1">Prilba</strain>
    </source>
</reference>
<comment type="caution">
    <text evidence="1">The sequence shown here is derived from an EMBL/GenBank/DDBJ whole genome shotgun (WGS) entry which is preliminary data.</text>
</comment>
<evidence type="ECO:0000313" key="2">
    <source>
        <dbReference type="Proteomes" id="UP000759537"/>
    </source>
</evidence>
<dbReference type="AlphaFoldDB" id="A0A9P5JUE5"/>
<proteinExistence type="predicted"/>
<reference evidence="1" key="2">
    <citation type="journal article" date="2020" name="Nat. Commun.">
        <title>Large-scale genome sequencing of mycorrhizal fungi provides insights into the early evolution of symbiotic traits.</title>
        <authorList>
            <person name="Miyauchi S."/>
            <person name="Kiss E."/>
            <person name="Kuo A."/>
            <person name="Drula E."/>
            <person name="Kohler A."/>
            <person name="Sanchez-Garcia M."/>
            <person name="Morin E."/>
            <person name="Andreopoulos B."/>
            <person name="Barry K.W."/>
            <person name="Bonito G."/>
            <person name="Buee M."/>
            <person name="Carver A."/>
            <person name="Chen C."/>
            <person name="Cichocki N."/>
            <person name="Clum A."/>
            <person name="Culley D."/>
            <person name="Crous P.W."/>
            <person name="Fauchery L."/>
            <person name="Girlanda M."/>
            <person name="Hayes R.D."/>
            <person name="Keri Z."/>
            <person name="LaButti K."/>
            <person name="Lipzen A."/>
            <person name="Lombard V."/>
            <person name="Magnuson J."/>
            <person name="Maillard F."/>
            <person name="Murat C."/>
            <person name="Nolan M."/>
            <person name="Ohm R.A."/>
            <person name="Pangilinan J."/>
            <person name="Pereira M.F."/>
            <person name="Perotto S."/>
            <person name="Peter M."/>
            <person name="Pfister S."/>
            <person name="Riley R."/>
            <person name="Sitrit Y."/>
            <person name="Stielow J.B."/>
            <person name="Szollosi G."/>
            <person name="Zifcakova L."/>
            <person name="Stursova M."/>
            <person name="Spatafora J.W."/>
            <person name="Tedersoo L."/>
            <person name="Vaario L.M."/>
            <person name="Yamada A."/>
            <person name="Yan M."/>
            <person name="Wang P."/>
            <person name="Xu J."/>
            <person name="Bruns T."/>
            <person name="Baldrian P."/>
            <person name="Vilgalys R."/>
            <person name="Dunand C."/>
            <person name="Henrissat B."/>
            <person name="Grigoriev I.V."/>
            <person name="Hibbett D."/>
            <person name="Nagy L.G."/>
            <person name="Martin F.M."/>
        </authorList>
    </citation>
    <scope>NUCLEOTIDE SEQUENCE</scope>
    <source>
        <strain evidence="1">Prilba</strain>
    </source>
</reference>
<dbReference type="PRINTS" id="PR00081">
    <property type="entry name" value="GDHRDH"/>
</dbReference>
<dbReference type="EMBL" id="WHVB01000078">
    <property type="protein sequence ID" value="KAF8463186.1"/>
    <property type="molecule type" value="Genomic_DNA"/>
</dbReference>
<dbReference type="InterPro" id="IPR002347">
    <property type="entry name" value="SDR_fam"/>
</dbReference>
<gene>
    <name evidence="1" type="ORF">DFH94DRAFT_829779</name>
</gene>
<keyword evidence="2" id="KW-1185">Reference proteome</keyword>
<protein>
    <recommendedName>
        <fullName evidence="3">NAD(P)-binding protein</fullName>
    </recommendedName>
</protein>
<dbReference type="Pfam" id="PF00106">
    <property type="entry name" value="adh_short"/>
    <property type="match status" value="1"/>
</dbReference>
<organism evidence="1 2">
    <name type="scientific">Russula ochroleuca</name>
    <dbReference type="NCBI Taxonomy" id="152965"/>
    <lineage>
        <taxon>Eukaryota</taxon>
        <taxon>Fungi</taxon>
        <taxon>Dikarya</taxon>
        <taxon>Basidiomycota</taxon>
        <taxon>Agaricomycotina</taxon>
        <taxon>Agaricomycetes</taxon>
        <taxon>Russulales</taxon>
        <taxon>Russulaceae</taxon>
        <taxon>Russula</taxon>
    </lineage>
</organism>
<accession>A0A9P5JUE5</accession>
<dbReference type="PANTHER" id="PTHR43975">
    <property type="entry name" value="ZGC:101858"/>
    <property type="match status" value="1"/>
</dbReference>
<sequence>MDLESLRGSTEVLRVTARHDVYPFIDPKVHYDAQTLAGRVVLITGASRGIGLEPALHFARAGASLTIVARKQKALAAGRDTILRERPSVQVLIFPADVRDVKKAEDAVTATVAHFGRLDLVANAASLRTPLQPFASEDPAKWWEVMEVNIRGTYNFIHFAVPELQKTKGRIVMLSSLAAQHRIPFIAPFQRQRSRKDNSIVLVTTPATSIEPASLLRIAVSSAASWASSSPPPPPPCRDPLLLPPGLRRNTTTTTTTTLCGMSASVCGSSFLSGLSSLGLSSPKFFQFGSAGSSVPKIQHVIQSSGQLLPVWLLTTQTAPTRTLTQ</sequence>
<evidence type="ECO:0008006" key="3">
    <source>
        <dbReference type="Google" id="ProtNLM"/>
    </source>
</evidence>
<name>A0A9P5JUE5_9AGAM</name>
<evidence type="ECO:0000313" key="1">
    <source>
        <dbReference type="EMBL" id="KAF8463186.1"/>
    </source>
</evidence>
<dbReference type="CDD" id="cd05233">
    <property type="entry name" value="SDR_c"/>
    <property type="match status" value="1"/>
</dbReference>
<dbReference type="PANTHER" id="PTHR43975:SF2">
    <property type="entry name" value="EG:BACR7A4.14 PROTEIN-RELATED"/>
    <property type="match status" value="1"/>
</dbReference>
<dbReference type="Gene3D" id="3.40.50.720">
    <property type="entry name" value="NAD(P)-binding Rossmann-like Domain"/>
    <property type="match status" value="1"/>
</dbReference>
<dbReference type="InterPro" id="IPR036291">
    <property type="entry name" value="NAD(P)-bd_dom_sf"/>
</dbReference>